<reference evidence="1" key="1">
    <citation type="submission" date="2006-03" db="EMBL/GenBank/DDBJ databases">
        <title>Complete sequence of Rhodopseudomonas palustris BisB18.</title>
        <authorList>
            <consortium name="US DOE Joint Genome Institute"/>
            <person name="Copeland A."/>
            <person name="Lucas S."/>
            <person name="Lapidus A."/>
            <person name="Barry K."/>
            <person name="Detter J.C."/>
            <person name="Glavina del Rio T."/>
            <person name="Hammon N."/>
            <person name="Israni S."/>
            <person name="Dalin E."/>
            <person name="Tice H."/>
            <person name="Pitluck S."/>
            <person name="Chain P."/>
            <person name="Malfatti S."/>
            <person name="Shin M."/>
            <person name="Vergez L."/>
            <person name="Schmutz J."/>
            <person name="Larimer F."/>
            <person name="Land M."/>
            <person name="Hauser L."/>
            <person name="Pelletier D.A."/>
            <person name="Kyrpides N."/>
            <person name="Anderson I."/>
            <person name="Oda Y."/>
            <person name="Harwood C.S."/>
            <person name="Richardson P."/>
        </authorList>
    </citation>
    <scope>NUCLEOTIDE SEQUENCE [LARGE SCALE GENOMIC DNA]</scope>
    <source>
        <strain evidence="1">BisB18</strain>
    </source>
</reference>
<name>Q210S7_RHOPB</name>
<protein>
    <submittedName>
        <fullName evidence="1">SEC-C metal-binding protein</fullName>
    </submittedName>
</protein>
<sequence>MRPDPVAIVNECFNNVLAKVASDGGAIVNGWLIWEWPRVFIEAEHHAVWQQHDSLTDITPHVNDELKVLFLPDPGRIYDYEGKQRIINVKRSLGVFASADRWIAANDTLQRTMEAHSVGDEIRINRERLKELWNTARNAQGAVLVDLASNTKVNDRCFCNSGKKYKKCCAPLIDLSRHS</sequence>
<accession>Q210S7</accession>
<proteinExistence type="predicted"/>
<dbReference type="KEGG" id="rpc:RPC_3570"/>
<dbReference type="eggNOG" id="ENOG5032Z34">
    <property type="taxonomic scope" value="Bacteria"/>
</dbReference>
<dbReference type="Gene3D" id="3.10.450.50">
    <property type="match status" value="1"/>
</dbReference>
<dbReference type="InterPro" id="IPR004027">
    <property type="entry name" value="SEC_C_motif"/>
</dbReference>
<dbReference type="AlphaFoldDB" id="Q210S7"/>
<organism evidence="1">
    <name type="scientific">Rhodopseudomonas palustris (strain BisB18)</name>
    <dbReference type="NCBI Taxonomy" id="316056"/>
    <lineage>
        <taxon>Bacteria</taxon>
        <taxon>Pseudomonadati</taxon>
        <taxon>Pseudomonadota</taxon>
        <taxon>Alphaproteobacteria</taxon>
        <taxon>Hyphomicrobiales</taxon>
        <taxon>Nitrobacteraceae</taxon>
        <taxon>Rhodopseudomonas</taxon>
    </lineage>
</organism>
<dbReference type="EMBL" id="CP000301">
    <property type="protein sequence ID" value="ABD89109.1"/>
    <property type="molecule type" value="Genomic_DNA"/>
</dbReference>
<gene>
    <name evidence="1" type="ordered locus">RPC_3570</name>
</gene>
<dbReference type="Pfam" id="PF02810">
    <property type="entry name" value="SEC-C"/>
    <property type="match status" value="1"/>
</dbReference>
<evidence type="ECO:0000313" key="1">
    <source>
        <dbReference type="EMBL" id="ABD89109.1"/>
    </source>
</evidence>
<dbReference type="HOGENOM" id="CLU_111477_0_0_5"/>
<dbReference type="SUPFAM" id="SSF103642">
    <property type="entry name" value="Sec-C motif"/>
    <property type="match status" value="1"/>
</dbReference>